<comment type="caution">
    <text evidence="5">The sequence shown here is derived from an EMBL/GenBank/DDBJ whole genome shotgun (WGS) entry which is preliminary data.</text>
</comment>
<keyword evidence="2" id="KW-0408">Iron</keyword>
<dbReference type="Proteomes" id="UP000477488">
    <property type="component" value="Unassembled WGS sequence"/>
</dbReference>
<dbReference type="PROSITE" id="PS00198">
    <property type="entry name" value="4FE4S_FER_1"/>
    <property type="match status" value="1"/>
</dbReference>
<dbReference type="InterPro" id="IPR010208">
    <property type="entry name" value="Ion_transpt_RnfC/RsxC"/>
</dbReference>
<gene>
    <name evidence="5" type="ORF">FYJ44_12490</name>
</gene>
<dbReference type="Gene3D" id="3.30.70.20">
    <property type="match status" value="1"/>
</dbReference>
<name>A0A6L5XPJ0_9BACT</name>
<evidence type="ECO:0000259" key="4">
    <source>
        <dbReference type="PROSITE" id="PS51379"/>
    </source>
</evidence>
<feature type="domain" description="4Fe-4S ferredoxin-type" evidence="4">
    <location>
        <begin position="321"/>
        <end position="351"/>
    </location>
</feature>
<reference evidence="5 6" key="1">
    <citation type="submission" date="2019-09" db="EMBL/GenBank/DDBJ databases">
        <title>In-depth cultivation of the pig gut microbiome towards novel bacterial diversity and tailored functional studies.</title>
        <authorList>
            <person name="Wylensek D."/>
            <person name="Hitch T.C.A."/>
            <person name="Clavel T."/>
        </authorList>
    </citation>
    <scope>NUCLEOTIDE SEQUENCE [LARGE SCALE GENOMIC DNA]</scope>
    <source>
        <strain evidence="5 6">PG-178-WT-4</strain>
    </source>
</reference>
<evidence type="ECO:0000313" key="5">
    <source>
        <dbReference type="EMBL" id="MSS28829.1"/>
    </source>
</evidence>
<dbReference type="RefSeq" id="WP_154512631.1">
    <property type="nucleotide sequence ID" value="NZ_DBFWWU010000205.1"/>
</dbReference>
<keyword evidence="3" id="KW-0411">Iron-sulfur</keyword>
<evidence type="ECO:0000313" key="6">
    <source>
        <dbReference type="Proteomes" id="UP000477488"/>
    </source>
</evidence>
<sequence>MKELFQMLNDPRFHLLYGVTQRFSTGPEPQLVRLNREGFKLVEGVTKKTLVHPRMRLAVHPSPLKGDAFSPIFGRISEINERSIFVEAVEPNEEQRLAAEAVEKDKVDLLALPERGAELGKILKGLGLNTRSLGQDCKTLIINGLNPDPGVTWAEPMLLTHLDNLKAGLEVLRRLSPAEKILLAVPKEMRLHYHDIEVAHVPSQYPASVNALVVKAVTGKENPEGVGIVGLHNVWSLGRVARTGLPLIETVLTIGSFEHSGNYIVKEGSTIGELLHFANIELKNGDTLVRGGPLRGESLDRLDRSVTKGSTGVFVVEAGTIPPMQGHSPCINCGACVLICPARLSPSFLSRYAEFALHERNRAEHIECCLECGLCGYVCIARRPVLQYIRLSKHKLAQADAAAKLQELRPVPAEGAAVPEAATAAKQGGE</sequence>
<dbReference type="GO" id="GO:0016020">
    <property type="term" value="C:membrane"/>
    <property type="evidence" value="ECO:0007669"/>
    <property type="project" value="InterPro"/>
</dbReference>
<keyword evidence="6" id="KW-1185">Reference proteome</keyword>
<accession>A0A6L5XPJ0</accession>
<dbReference type="SUPFAM" id="SSF46548">
    <property type="entry name" value="alpha-helical ferredoxin"/>
    <property type="match status" value="1"/>
</dbReference>
<dbReference type="PANTHER" id="PTHR43034:SF2">
    <property type="entry name" value="ION-TRANSLOCATING OXIDOREDUCTASE COMPLEX SUBUNIT C"/>
    <property type="match status" value="1"/>
</dbReference>
<proteinExistence type="predicted"/>
<evidence type="ECO:0000256" key="3">
    <source>
        <dbReference type="ARBA" id="ARBA00023014"/>
    </source>
</evidence>
<keyword evidence="1" id="KW-0479">Metal-binding</keyword>
<dbReference type="InterPro" id="IPR017900">
    <property type="entry name" value="4Fe4S_Fe_S_CS"/>
</dbReference>
<dbReference type="EMBL" id="VUMH01000015">
    <property type="protein sequence ID" value="MSS28829.1"/>
    <property type="molecule type" value="Genomic_DNA"/>
</dbReference>
<dbReference type="PANTHER" id="PTHR43034">
    <property type="entry name" value="ION-TRANSLOCATING OXIDOREDUCTASE COMPLEX SUBUNIT C"/>
    <property type="match status" value="1"/>
</dbReference>
<protein>
    <submittedName>
        <fullName evidence="5">Electron transporter RnfC</fullName>
    </submittedName>
</protein>
<dbReference type="GO" id="GO:0046872">
    <property type="term" value="F:metal ion binding"/>
    <property type="evidence" value="ECO:0007669"/>
    <property type="project" value="UniProtKB-KW"/>
</dbReference>
<evidence type="ECO:0000256" key="2">
    <source>
        <dbReference type="ARBA" id="ARBA00023004"/>
    </source>
</evidence>
<dbReference type="InterPro" id="IPR037225">
    <property type="entry name" value="Nuo51_FMN-bd_sf"/>
</dbReference>
<evidence type="ECO:0000256" key="1">
    <source>
        <dbReference type="ARBA" id="ARBA00022723"/>
    </source>
</evidence>
<dbReference type="InterPro" id="IPR017896">
    <property type="entry name" value="4Fe4S_Fe-S-bd"/>
</dbReference>
<dbReference type="GO" id="GO:0009055">
    <property type="term" value="F:electron transfer activity"/>
    <property type="evidence" value="ECO:0007669"/>
    <property type="project" value="InterPro"/>
</dbReference>
<organism evidence="5 6">
    <name type="scientific">Desulfovibrio porci</name>
    <dbReference type="NCBI Taxonomy" id="2605782"/>
    <lineage>
        <taxon>Bacteria</taxon>
        <taxon>Pseudomonadati</taxon>
        <taxon>Thermodesulfobacteriota</taxon>
        <taxon>Desulfovibrionia</taxon>
        <taxon>Desulfovibrionales</taxon>
        <taxon>Desulfovibrionaceae</taxon>
        <taxon>Desulfovibrio</taxon>
    </lineage>
</organism>
<dbReference type="SUPFAM" id="SSF142019">
    <property type="entry name" value="Nqo1 FMN-binding domain-like"/>
    <property type="match status" value="1"/>
</dbReference>
<dbReference type="GO" id="GO:0051539">
    <property type="term" value="F:4 iron, 4 sulfur cluster binding"/>
    <property type="evidence" value="ECO:0007669"/>
    <property type="project" value="InterPro"/>
</dbReference>
<dbReference type="AlphaFoldDB" id="A0A6L5XPJ0"/>
<dbReference type="PROSITE" id="PS51379">
    <property type="entry name" value="4FE4S_FER_2"/>
    <property type="match status" value="1"/>
</dbReference>